<evidence type="ECO:0000313" key="4">
    <source>
        <dbReference type="Proteomes" id="UP000020681"/>
    </source>
</evidence>
<dbReference type="Gene3D" id="3.40.50.12780">
    <property type="entry name" value="N-terminal domain of ligase-like"/>
    <property type="match status" value="1"/>
</dbReference>
<dbReference type="Proteomes" id="UP000020681">
    <property type="component" value="Unassembled WGS sequence"/>
</dbReference>
<comment type="caution">
    <text evidence="3">The sequence shown here is derived from an EMBL/GenBank/DDBJ whole genome shotgun (WGS) entry which is preliminary data.</text>
</comment>
<name>A0ABN0R9N9_MYCUL</name>
<gene>
    <name evidence="3" type="ORF">I551_8852</name>
</gene>
<sequence length="152" mass="16336">MLTNRCASVLRALGVGKGDRVALLMPNSVAFCCLFCGAAKLGAVAVPLKPAWPTRTGIHPCRQRQHRPDLSPVIGAGGHRDQTATSGPQRHRWVPLRTARLPGATPRNRRCRRAVATAAVGHLFIMYTSAPPETQRGVHTHDSVHTAASSCH</sequence>
<dbReference type="EMBL" id="JAOL01000034">
    <property type="protein sequence ID" value="EUA93883.1"/>
    <property type="molecule type" value="Genomic_DNA"/>
</dbReference>
<reference evidence="3 4" key="1">
    <citation type="submission" date="2014-01" db="EMBL/GenBank/DDBJ databases">
        <authorList>
            <person name="Dobos K."/>
            <person name="Lenaerts A."/>
            <person name="Ordway D."/>
            <person name="DeGroote M.A."/>
            <person name="Parker T."/>
            <person name="Sizemore C."/>
            <person name="Tallon L.J."/>
            <person name="Sadzewicz L.K."/>
            <person name="Sengamalay N."/>
            <person name="Fraser C.M."/>
            <person name="Hine E."/>
            <person name="Shefchek K.A."/>
            <person name="Das S.P."/>
            <person name="Tettelin H."/>
        </authorList>
    </citation>
    <scope>NUCLEOTIDE SEQUENCE [LARGE SCALE GENOMIC DNA]</scope>
    <source>
        <strain evidence="3 4">Harvey</strain>
    </source>
</reference>
<keyword evidence="4" id="KW-1185">Reference proteome</keyword>
<dbReference type="InterPro" id="IPR000873">
    <property type="entry name" value="AMP-dep_synth/lig_dom"/>
</dbReference>
<dbReference type="Pfam" id="PF00501">
    <property type="entry name" value="AMP-binding"/>
    <property type="match status" value="1"/>
</dbReference>
<accession>A0ABN0R9N9</accession>
<evidence type="ECO:0000259" key="2">
    <source>
        <dbReference type="Pfam" id="PF00501"/>
    </source>
</evidence>
<dbReference type="InterPro" id="IPR042099">
    <property type="entry name" value="ANL_N_sf"/>
</dbReference>
<organism evidence="3 4">
    <name type="scientific">Mycobacterium ulcerans str. Harvey</name>
    <dbReference type="NCBI Taxonomy" id="1299332"/>
    <lineage>
        <taxon>Bacteria</taxon>
        <taxon>Bacillati</taxon>
        <taxon>Actinomycetota</taxon>
        <taxon>Actinomycetes</taxon>
        <taxon>Mycobacteriales</taxon>
        <taxon>Mycobacteriaceae</taxon>
        <taxon>Mycobacterium</taxon>
        <taxon>Mycobacterium ulcerans group</taxon>
    </lineage>
</organism>
<evidence type="ECO:0000313" key="3">
    <source>
        <dbReference type="EMBL" id="EUA93883.1"/>
    </source>
</evidence>
<feature type="region of interest" description="Disordered" evidence="1">
    <location>
        <begin position="71"/>
        <end position="90"/>
    </location>
</feature>
<dbReference type="SUPFAM" id="SSF56801">
    <property type="entry name" value="Acetyl-CoA synthetase-like"/>
    <property type="match status" value="1"/>
</dbReference>
<proteinExistence type="predicted"/>
<feature type="region of interest" description="Disordered" evidence="1">
    <location>
        <begin position="133"/>
        <end position="152"/>
    </location>
</feature>
<dbReference type="PANTHER" id="PTHR43767:SF1">
    <property type="entry name" value="NONRIBOSOMAL PEPTIDE SYNTHASE PES1 (EUROFUNG)-RELATED"/>
    <property type="match status" value="1"/>
</dbReference>
<dbReference type="InterPro" id="IPR050237">
    <property type="entry name" value="ATP-dep_AMP-bd_enzyme"/>
</dbReference>
<protein>
    <submittedName>
        <fullName evidence="3">AMP-binding enzyme family protein</fullName>
    </submittedName>
</protein>
<dbReference type="PANTHER" id="PTHR43767">
    <property type="entry name" value="LONG-CHAIN-FATTY-ACID--COA LIGASE"/>
    <property type="match status" value="1"/>
</dbReference>
<evidence type="ECO:0000256" key="1">
    <source>
        <dbReference type="SAM" id="MobiDB-lite"/>
    </source>
</evidence>
<feature type="domain" description="AMP-dependent synthetase/ligase" evidence="2">
    <location>
        <begin position="3"/>
        <end position="56"/>
    </location>
</feature>